<feature type="compositionally biased region" description="Basic and acidic residues" evidence="1">
    <location>
        <begin position="571"/>
        <end position="582"/>
    </location>
</feature>
<gene>
    <name evidence="3" type="ORF">KLDO_g46</name>
</gene>
<sequence>MRLISRLLKAFLVLLIAFASIRFSCDHYTSGELQVCKYTAPQYLRVAVADRFPQVVKYSDCLVQKYETVVATSVESAVVHARDAVETKVLPGVITGSHMCAEFLQQRVYPQIVRYYAIVESSFAYWYRLMYHQFTVSVKPVVTELYYKTMIKYPIIEHALYSMHAQWKLVQIHVTKYYNIAVYNLRSFHNEYGYGRLSRNVNFIKVKTLVINRLSEWFSWAKCSSCAAWEKFVSPRISILREKIFHHGKTTGVESENDEADDESILYVDTDEEYVEKYTETSTIVLTMTQTDGDQLDVKATDAAAGLIKDYSEVSVEEMVREEFLSWKQTIESKLANTIRDFENDINEFAERKLADIQPTLADLLKVASNTSHMNFQIITKAIMDVNCTEGVDPVTNETIWFDHRNTQLPRYMTRELMREFFSLAHSQFDSVSQEIRSHLRALADEVNDHVEILRQENVELFEEWGDIMITEWSKSLAYADVVVNDGNKESLEKQQRQNWKDFMKLKKQVIKKRDTLMEHPVKLASLQEFVNTAQHSLKVLSHENGEYLYILRSKANLEFQAREALERQEKDKIKKQAKEENADPASSSSSSSVETISTASSTPSSAASACLARNNSTASMVAVEKTIALSDIQAYSKTTSITDSL</sequence>
<dbReference type="EMBL" id="CCBQ010000001">
    <property type="protein sequence ID" value="CDO91713.1"/>
    <property type="molecule type" value="Genomic_DNA"/>
</dbReference>
<feature type="chain" id="PRO_5002037937" evidence="2">
    <location>
        <begin position="24"/>
        <end position="646"/>
    </location>
</feature>
<feature type="signal peptide" evidence="2">
    <location>
        <begin position="1"/>
        <end position="23"/>
    </location>
</feature>
<feature type="compositionally biased region" description="Low complexity" evidence="1">
    <location>
        <begin position="587"/>
        <end position="610"/>
    </location>
</feature>
<organism evidence="3 4">
    <name type="scientific">Kluyveromyces dobzhanskii CBS 2104</name>
    <dbReference type="NCBI Taxonomy" id="1427455"/>
    <lineage>
        <taxon>Eukaryota</taxon>
        <taxon>Fungi</taxon>
        <taxon>Dikarya</taxon>
        <taxon>Ascomycota</taxon>
        <taxon>Saccharomycotina</taxon>
        <taxon>Saccharomycetes</taxon>
        <taxon>Saccharomycetales</taxon>
        <taxon>Saccharomycetaceae</taxon>
        <taxon>Kluyveromyces</taxon>
    </lineage>
</organism>
<comment type="caution">
    <text evidence="3">The sequence shown here is derived from an EMBL/GenBank/DDBJ whole genome shotgun (WGS) entry which is preliminary data.</text>
</comment>
<evidence type="ECO:0000256" key="1">
    <source>
        <dbReference type="SAM" id="MobiDB-lite"/>
    </source>
</evidence>
<keyword evidence="4" id="KW-1185">Reference proteome</keyword>
<evidence type="ECO:0000313" key="3">
    <source>
        <dbReference type="EMBL" id="CDO91713.1"/>
    </source>
</evidence>
<protein>
    <submittedName>
        <fullName evidence="3">WGS project CCBQ000000000 data, contig 00028</fullName>
    </submittedName>
</protein>
<dbReference type="OrthoDB" id="3260408at2759"/>
<dbReference type="AlphaFoldDB" id="A0A0A8KYZ1"/>
<dbReference type="Proteomes" id="UP000031516">
    <property type="component" value="Unassembled WGS sequence"/>
</dbReference>
<keyword evidence="2" id="KW-0732">Signal</keyword>
<feature type="region of interest" description="Disordered" evidence="1">
    <location>
        <begin position="571"/>
        <end position="610"/>
    </location>
</feature>
<proteinExistence type="predicted"/>
<evidence type="ECO:0000313" key="4">
    <source>
        <dbReference type="Proteomes" id="UP000031516"/>
    </source>
</evidence>
<reference evidence="3 4" key="1">
    <citation type="submission" date="2014-03" db="EMBL/GenBank/DDBJ databases">
        <title>The genome of Kluyveromyces dobzhanskii.</title>
        <authorList>
            <person name="Nystedt B."/>
            <person name="Astrom S."/>
        </authorList>
    </citation>
    <scope>NUCLEOTIDE SEQUENCE [LARGE SCALE GENOMIC DNA]</scope>
    <source>
        <strain evidence="3 4">CBS 2104</strain>
    </source>
</reference>
<accession>A0A0A8KYZ1</accession>
<name>A0A0A8KYZ1_9SACH</name>
<evidence type="ECO:0000256" key="2">
    <source>
        <dbReference type="SAM" id="SignalP"/>
    </source>
</evidence>